<feature type="domain" description="SLH" evidence="3">
    <location>
        <begin position="1072"/>
        <end position="1133"/>
    </location>
</feature>
<dbReference type="Gene3D" id="2.60.40.1080">
    <property type="match status" value="6"/>
</dbReference>
<dbReference type="InterPro" id="IPR003343">
    <property type="entry name" value="Big_2"/>
</dbReference>
<dbReference type="PROSITE" id="PS51272">
    <property type="entry name" value="SLH"/>
    <property type="match status" value="3"/>
</dbReference>
<dbReference type="InterPro" id="IPR008964">
    <property type="entry name" value="Invasin/intimin_cell_adhesion"/>
</dbReference>
<feature type="signal peptide" evidence="2">
    <location>
        <begin position="1"/>
        <end position="32"/>
    </location>
</feature>
<organism evidence="4 5">
    <name type="scientific">Paenibacillus phytohabitans</name>
    <dbReference type="NCBI Taxonomy" id="2654978"/>
    <lineage>
        <taxon>Bacteria</taxon>
        <taxon>Bacillati</taxon>
        <taxon>Bacillota</taxon>
        <taxon>Bacilli</taxon>
        <taxon>Bacillales</taxon>
        <taxon>Paenibacillaceae</taxon>
        <taxon>Paenibacillus</taxon>
    </lineage>
</organism>
<reference evidence="4 5" key="1">
    <citation type="submission" date="2019-10" db="EMBL/GenBank/DDBJ databases">
        <title>Description of Paenibacillus terricola sp. nov.</title>
        <authorList>
            <person name="Carlier A."/>
            <person name="Qi S."/>
        </authorList>
    </citation>
    <scope>NUCLEOTIDE SEQUENCE [LARGE SCALE GENOMIC DNA]</scope>
    <source>
        <strain evidence="4 5">LMG 31459</strain>
    </source>
</reference>
<feature type="chain" id="PRO_5046128966" description="SLH domain-containing protein" evidence="2">
    <location>
        <begin position="33"/>
        <end position="1137"/>
    </location>
</feature>
<feature type="region of interest" description="Disordered" evidence="1">
    <location>
        <begin position="590"/>
        <end position="635"/>
    </location>
</feature>
<evidence type="ECO:0000259" key="3">
    <source>
        <dbReference type="PROSITE" id="PS51272"/>
    </source>
</evidence>
<dbReference type="EMBL" id="WHOB01000021">
    <property type="protein sequence ID" value="NOU78960.1"/>
    <property type="molecule type" value="Genomic_DNA"/>
</dbReference>
<feature type="region of interest" description="Disordered" evidence="1">
    <location>
        <begin position="212"/>
        <end position="231"/>
    </location>
</feature>
<evidence type="ECO:0000256" key="1">
    <source>
        <dbReference type="SAM" id="MobiDB-lite"/>
    </source>
</evidence>
<dbReference type="RefSeq" id="WP_171716898.1">
    <property type="nucleotide sequence ID" value="NZ_WHOB01000021.1"/>
</dbReference>
<dbReference type="SUPFAM" id="SSF49373">
    <property type="entry name" value="Invasin/intimin cell-adhesion fragments"/>
    <property type="match status" value="5"/>
</dbReference>
<dbReference type="PANTHER" id="PTHR43308">
    <property type="entry name" value="OUTER MEMBRANE PROTEIN ALPHA-RELATED"/>
    <property type="match status" value="1"/>
</dbReference>
<dbReference type="InterPro" id="IPR051465">
    <property type="entry name" value="Cell_Envelope_Struct_Comp"/>
</dbReference>
<comment type="caution">
    <text evidence="4">The sequence shown here is derived from an EMBL/GenBank/DDBJ whole genome shotgun (WGS) entry which is preliminary data.</text>
</comment>
<feature type="domain" description="SLH" evidence="3">
    <location>
        <begin position="949"/>
        <end position="1007"/>
    </location>
</feature>
<protein>
    <recommendedName>
        <fullName evidence="3">SLH domain-containing protein</fullName>
    </recommendedName>
</protein>
<sequence>MGSLFKRKAKRMISAVMAFMLVASLFGTVVHAGTNSQVSIIVSADKQSYSPGDEVTVTVSVKNIGGVTAAGLSNVFIALDYDPRFLSADDYVTEQDGMRIFKEEAYSPGGTLDKSAYNYSAPTDLSYEAGNYVPEGYNEVQFSVDALIEPAALYSDTELLSFKLKALDNAPDDADHLIKLNPQITYLQEYGVGHLDPSEVALHPAEVVLATNPGPAGPTQPTDPSGPGTPAATLTDFRLDTYTTNITVGDVIKVTGTAYYSDDSTVEITKDVEWSSNSGKAYMNNGWLTAWESGSYQITGSYEGFTDSLTFVIAQPQGEVNIEHDLLLNASYLIFKIGDYKDILAYKRYMNDKIDPLDLSEIEWSSSDASVASFGEDGRITAHAAGIATITASYHGYQRMVTVEVSGESNTTPSKTESGIVLSSTELTVGENVDRHVTASRTFSDDTQEELAASAVTWSSSDESVAKVQDGQITGISKGVATITARYNGYEAETEVIVYVLDLGMKDYKVRGTSDLNIVKVGETDAFTATAEYYDGPSKNVTNDSVWISSNPDIFTVNNGVVTGVAPGSAKLTAVYSSVKFEQWVSVEVKDTTGGGTEPGTGTPTDPGNGGTPTDPGAGSGGGSTNPGVPSKTEVGISLIPNDNLLLAPAGKQPIAVYQKFSNGSEESLSGEDVQWSSSDESVATVDDQGFVTGIAKGVSVITARHNNFEAKINAIVYTPDTGIMAFGIAGESASNVVKVGGTYAFTATVKYAGNSQKDATQDAVWVSSNPAVYTVKDGIVTGISPGMAQMFIFYAGAKYSQWVMVEAGDPTGGETPGGGTPGGETPGGGTSGGDTPGGGTPGGETPGGGTPGGETPGGSAPEVETPGESTSGGNTSGGNYSSGNTTTNTGTSTNTTTGTIITGSIADTSMPVQPSTPSVTEVFNTKVVSPQAVVSKVQTLVSSATPAASFQQPADVKGHWAAKTIDMLLKLNIIKGYTDGTVKPNQAITRAEFVGILSRIFDVEGTSAVSFKDVTGSSWAKTAIEQFAAAGIINGYANGEFRPHQTITREEMVIVLSRVINLESLETDAAKGGFSDIQGAKAASAIEQAAQAGIISGFSGGTFAPDGNATRAEALTMILNALNLNGQIKTMLDTLK</sequence>
<dbReference type="Pfam" id="PF02368">
    <property type="entry name" value="Big_2"/>
    <property type="match status" value="2"/>
</dbReference>
<keyword evidence="2" id="KW-0732">Signal</keyword>
<dbReference type="SMART" id="SM00635">
    <property type="entry name" value="BID_2"/>
    <property type="match status" value="4"/>
</dbReference>
<evidence type="ECO:0000313" key="5">
    <source>
        <dbReference type="Proteomes" id="UP000596857"/>
    </source>
</evidence>
<feature type="region of interest" description="Disordered" evidence="1">
    <location>
        <begin position="809"/>
        <end position="900"/>
    </location>
</feature>
<gene>
    <name evidence="4" type="ORF">GC101_08705</name>
</gene>
<feature type="compositionally biased region" description="Gly residues" evidence="1">
    <location>
        <begin position="811"/>
        <end position="857"/>
    </location>
</feature>
<feature type="domain" description="SLH" evidence="3">
    <location>
        <begin position="1008"/>
        <end position="1071"/>
    </location>
</feature>
<dbReference type="PANTHER" id="PTHR43308:SF5">
    <property type="entry name" value="S-LAYER PROTEIN _ PEPTIDOGLYCAN ENDO-BETA-N-ACETYLGLUCOSAMINIDASE"/>
    <property type="match status" value="1"/>
</dbReference>
<keyword evidence="5" id="KW-1185">Reference proteome</keyword>
<dbReference type="InterPro" id="IPR008965">
    <property type="entry name" value="CBM2/CBM3_carb-bd_dom_sf"/>
</dbReference>
<proteinExistence type="predicted"/>
<dbReference type="Gene3D" id="2.60.40.680">
    <property type="match status" value="1"/>
</dbReference>
<evidence type="ECO:0000313" key="4">
    <source>
        <dbReference type="EMBL" id="NOU78960.1"/>
    </source>
</evidence>
<accession>A0ABX1YD99</accession>
<feature type="compositionally biased region" description="Low complexity" evidence="1">
    <location>
        <begin position="600"/>
        <end position="617"/>
    </location>
</feature>
<name>A0ABX1YD99_9BACL</name>
<dbReference type="Proteomes" id="UP000596857">
    <property type="component" value="Unassembled WGS sequence"/>
</dbReference>
<dbReference type="SUPFAM" id="SSF49384">
    <property type="entry name" value="Carbohydrate-binding domain"/>
    <property type="match status" value="1"/>
</dbReference>
<evidence type="ECO:0000256" key="2">
    <source>
        <dbReference type="SAM" id="SignalP"/>
    </source>
</evidence>
<dbReference type="Pfam" id="PF00395">
    <property type="entry name" value="SLH"/>
    <property type="match status" value="3"/>
</dbReference>
<feature type="compositionally biased region" description="Low complexity" evidence="1">
    <location>
        <begin position="870"/>
        <end position="900"/>
    </location>
</feature>
<dbReference type="InterPro" id="IPR001119">
    <property type="entry name" value="SLH_dom"/>
</dbReference>